<accession>A0A0R3Q763</accession>
<dbReference type="AlphaFoldDB" id="A0A0R3Q763"/>
<protein>
    <submittedName>
        <fullName evidence="1 3">Uncharacterized protein</fullName>
    </submittedName>
</protein>
<gene>
    <name evidence="1" type="ORF">BTMF_LOCUS1495</name>
</gene>
<evidence type="ECO:0000313" key="1">
    <source>
        <dbReference type="EMBL" id="VDO10368.1"/>
    </source>
</evidence>
<dbReference type="Proteomes" id="UP000280834">
    <property type="component" value="Unassembled WGS sequence"/>
</dbReference>
<name>A0A0R3Q763_9BILA</name>
<proteinExistence type="predicted"/>
<dbReference type="EMBL" id="UZAG01001085">
    <property type="protein sequence ID" value="VDO10368.1"/>
    <property type="molecule type" value="Genomic_DNA"/>
</dbReference>
<evidence type="ECO:0000313" key="2">
    <source>
        <dbReference type="Proteomes" id="UP000280834"/>
    </source>
</evidence>
<reference evidence="3" key="1">
    <citation type="submission" date="2017-02" db="UniProtKB">
        <authorList>
            <consortium name="WormBaseParasite"/>
        </authorList>
    </citation>
    <scope>IDENTIFICATION</scope>
</reference>
<organism evidence="3">
    <name type="scientific">Brugia timori</name>
    <dbReference type="NCBI Taxonomy" id="42155"/>
    <lineage>
        <taxon>Eukaryota</taxon>
        <taxon>Metazoa</taxon>
        <taxon>Ecdysozoa</taxon>
        <taxon>Nematoda</taxon>
        <taxon>Chromadorea</taxon>
        <taxon>Rhabditida</taxon>
        <taxon>Spirurina</taxon>
        <taxon>Spiruromorpha</taxon>
        <taxon>Filarioidea</taxon>
        <taxon>Onchocercidae</taxon>
        <taxon>Brugia</taxon>
    </lineage>
</organism>
<reference evidence="1 2" key="2">
    <citation type="submission" date="2018-11" db="EMBL/GenBank/DDBJ databases">
        <authorList>
            <consortium name="Pathogen Informatics"/>
        </authorList>
    </citation>
    <scope>NUCLEOTIDE SEQUENCE [LARGE SCALE GENOMIC DNA]</scope>
</reference>
<sequence length="35" mass="4119">MTEKVKRERSLLRYSATHINEPKISGQSFPMTLLR</sequence>
<dbReference type="WBParaSite" id="BTMF_0000216701-mRNA-1">
    <property type="protein sequence ID" value="BTMF_0000216701-mRNA-1"/>
    <property type="gene ID" value="BTMF_0000216701"/>
</dbReference>
<evidence type="ECO:0000313" key="3">
    <source>
        <dbReference type="WBParaSite" id="BTMF_0000216701-mRNA-1"/>
    </source>
</evidence>
<keyword evidence="2" id="KW-1185">Reference proteome</keyword>